<reference evidence="1" key="1">
    <citation type="submission" date="2018-02" db="EMBL/GenBank/DDBJ databases">
        <title>Rhizophora mucronata_Transcriptome.</title>
        <authorList>
            <person name="Meera S.P."/>
            <person name="Sreeshan A."/>
            <person name="Augustine A."/>
        </authorList>
    </citation>
    <scope>NUCLEOTIDE SEQUENCE</scope>
    <source>
        <tissue evidence="1">Leaf</tissue>
    </source>
</reference>
<sequence>MKQNSFITLSRININTQISMILEAPNEQRIK</sequence>
<dbReference type="AlphaFoldDB" id="A0A2P2N1D6"/>
<protein>
    <submittedName>
        <fullName evidence="1">Uncharacterized protein</fullName>
    </submittedName>
</protein>
<accession>A0A2P2N1D6</accession>
<evidence type="ECO:0000313" key="1">
    <source>
        <dbReference type="EMBL" id="MBX36251.1"/>
    </source>
</evidence>
<dbReference type="EMBL" id="GGEC01055767">
    <property type="protein sequence ID" value="MBX36251.1"/>
    <property type="molecule type" value="Transcribed_RNA"/>
</dbReference>
<proteinExistence type="predicted"/>
<organism evidence="1">
    <name type="scientific">Rhizophora mucronata</name>
    <name type="common">Asiatic mangrove</name>
    <dbReference type="NCBI Taxonomy" id="61149"/>
    <lineage>
        <taxon>Eukaryota</taxon>
        <taxon>Viridiplantae</taxon>
        <taxon>Streptophyta</taxon>
        <taxon>Embryophyta</taxon>
        <taxon>Tracheophyta</taxon>
        <taxon>Spermatophyta</taxon>
        <taxon>Magnoliopsida</taxon>
        <taxon>eudicotyledons</taxon>
        <taxon>Gunneridae</taxon>
        <taxon>Pentapetalae</taxon>
        <taxon>rosids</taxon>
        <taxon>fabids</taxon>
        <taxon>Malpighiales</taxon>
        <taxon>Rhizophoraceae</taxon>
        <taxon>Rhizophora</taxon>
    </lineage>
</organism>
<name>A0A2P2N1D6_RHIMU</name>